<proteinExistence type="predicted"/>
<dbReference type="EMBL" id="CP123443">
    <property type="protein sequence ID" value="WGK68386.1"/>
    <property type="molecule type" value="Genomic_DNA"/>
</dbReference>
<evidence type="ECO:0000313" key="4">
    <source>
        <dbReference type="Proteomes" id="UP001228690"/>
    </source>
</evidence>
<evidence type="ECO:0000259" key="2">
    <source>
        <dbReference type="SMART" id="SM00974"/>
    </source>
</evidence>
<dbReference type="InterPro" id="IPR018306">
    <property type="entry name" value="Phage_T5_Orf172_DNA-bd"/>
</dbReference>
<reference evidence="3 4" key="1">
    <citation type="submission" date="2023-04" db="EMBL/GenBank/DDBJ databases">
        <title>Spirochaete genome identified in red abalone sample constitutes a novel genus.</title>
        <authorList>
            <person name="Sharma S.P."/>
            <person name="Purcell C.M."/>
            <person name="Hyde J.R."/>
            <person name="Severin A.J."/>
        </authorList>
    </citation>
    <scope>NUCLEOTIDE SEQUENCE [LARGE SCALE GENOMIC DNA]</scope>
    <source>
        <strain evidence="3 4">SP-2023</strain>
    </source>
</reference>
<feature type="domain" description="Bacteriophage T5 Orf172 DNA-binding" evidence="2">
    <location>
        <begin position="310"/>
        <end position="394"/>
    </location>
</feature>
<gene>
    <name evidence="3" type="ORF">P0082_07810</name>
</gene>
<protein>
    <submittedName>
        <fullName evidence="3">DUF4041 domain-containing protein</fullName>
    </submittedName>
</protein>
<evidence type="ECO:0000313" key="3">
    <source>
        <dbReference type="EMBL" id="WGK68386.1"/>
    </source>
</evidence>
<sequence>MFVFLFLIVLTILLVYIGKTKSLRKRFKGVTDQDEELAKVQLLTDKAQGELTAIERQKQDLAAEISDREAYLEKLESAIAIIETGIYEAEYDFENSQKYKEELDRIINKEKEMIKERKAMLLHDYNTSKDEKKRRRDQMKLMLRVFNNDSDSSIKKVKWNNFNHMEKKIKTSFDTINKLGETSDIRISGHYRNWKLKELRLVHEYQEKLNEEKEEQKRIKEIMREEEKVRREIAKAEKEARDEENRYQDALKEAMEEAKNLQGDALETLNEKIVLLEQQLKDAEEKKERALSMAQRTKTGHVYVISNIGSFGKNVFKIGMTRRLEPMDRVKELGDASVPFEFDVHAMINTDDAPKLENKLHQHFAERRVNLVNDRKEFFFLDDVSEVERIVNSELRAEIQFTKLAQARQYNESQSLREKMT</sequence>
<dbReference type="RefSeq" id="WP_326926563.1">
    <property type="nucleotide sequence ID" value="NZ_CP123443.1"/>
</dbReference>
<keyword evidence="4" id="KW-1185">Reference proteome</keyword>
<dbReference type="Proteomes" id="UP001228690">
    <property type="component" value="Chromosome"/>
</dbReference>
<dbReference type="Pfam" id="PF13250">
    <property type="entry name" value="SNIPE"/>
    <property type="match status" value="1"/>
</dbReference>
<evidence type="ECO:0000256" key="1">
    <source>
        <dbReference type="SAM" id="Coils"/>
    </source>
</evidence>
<name>A0ABY8MEN0_9SPIO</name>
<dbReference type="InterPro" id="IPR025280">
    <property type="entry name" value="SNIPE"/>
</dbReference>
<accession>A0ABY8MEN0</accession>
<feature type="coiled-coil region" evidence="1">
    <location>
        <begin position="195"/>
        <end position="293"/>
    </location>
</feature>
<dbReference type="Pfam" id="PF13455">
    <property type="entry name" value="MUG113"/>
    <property type="match status" value="1"/>
</dbReference>
<organism evidence="3 4">
    <name type="scientific">Candidatus Haliotispira prima</name>
    <dbReference type="NCBI Taxonomy" id="3034016"/>
    <lineage>
        <taxon>Bacteria</taxon>
        <taxon>Pseudomonadati</taxon>
        <taxon>Spirochaetota</taxon>
        <taxon>Spirochaetia</taxon>
        <taxon>Spirochaetales</taxon>
        <taxon>Spirochaetaceae</taxon>
        <taxon>Candidatus Haliotispira</taxon>
    </lineage>
</organism>
<dbReference type="SMART" id="SM00974">
    <property type="entry name" value="T5orf172"/>
    <property type="match status" value="1"/>
</dbReference>
<keyword evidence="1" id="KW-0175">Coiled coil</keyword>